<comment type="caution">
    <text evidence="2">The sequence shown here is derived from an EMBL/GenBank/DDBJ whole genome shotgun (WGS) entry which is preliminary data.</text>
</comment>
<feature type="region of interest" description="Disordered" evidence="1">
    <location>
        <begin position="97"/>
        <end position="127"/>
    </location>
</feature>
<feature type="compositionally biased region" description="Polar residues" evidence="1">
    <location>
        <begin position="112"/>
        <end position="127"/>
    </location>
</feature>
<evidence type="ECO:0000256" key="1">
    <source>
        <dbReference type="SAM" id="MobiDB-lite"/>
    </source>
</evidence>
<protein>
    <submittedName>
        <fullName evidence="2">Uncharacterized protein</fullName>
    </submittedName>
</protein>
<reference evidence="2 3" key="1">
    <citation type="submission" date="2024-02" db="EMBL/GenBank/DDBJ databases">
        <title>A draft genome for the cacao thread blight pathogen Marasmius crinis-equi.</title>
        <authorList>
            <person name="Cohen S.P."/>
            <person name="Baruah I.K."/>
            <person name="Amoako-Attah I."/>
            <person name="Bukari Y."/>
            <person name="Meinhardt L.W."/>
            <person name="Bailey B.A."/>
        </authorList>
    </citation>
    <scope>NUCLEOTIDE SEQUENCE [LARGE SCALE GENOMIC DNA]</scope>
    <source>
        <strain evidence="2 3">GH-76</strain>
    </source>
</reference>
<evidence type="ECO:0000313" key="3">
    <source>
        <dbReference type="Proteomes" id="UP001465976"/>
    </source>
</evidence>
<dbReference type="EMBL" id="JBAHYK010001043">
    <property type="protein sequence ID" value="KAL0569831.1"/>
    <property type="molecule type" value="Genomic_DNA"/>
</dbReference>
<evidence type="ECO:0000313" key="2">
    <source>
        <dbReference type="EMBL" id="KAL0569831.1"/>
    </source>
</evidence>
<gene>
    <name evidence="2" type="ORF">V5O48_012130</name>
</gene>
<proteinExistence type="predicted"/>
<name>A0ABR3F3M7_9AGAR</name>
<feature type="compositionally biased region" description="Acidic residues" evidence="1">
    <location>
        <begin position="201"/>
        <end position="224"/>
    </location>
</feature>
<feature type="compositionally biased region" description="Basic and acidic residues" evidence="1">
    <location>
        <begin position="231"/>
        <end position="252"/>
    </location>
</feature>
<keyword evidence="3" id="KW-1185">Reference proteome</keyword>
<organism evidence="2 3">
    <name type="scientific">Marasmius crinis-equi</name>
    <dbReference type="NCBI Taxonomy" id="585013"/>
    <lineage>
        <taxon>Eukaryota</taxon>
        <taxon>Fungi</taxon>
        <taxon>Dikarya</taxon>
        <taxon>Basidiomycota</taxon>
        <taxon>Agaricomycotina</taxon>
        <taxon>Agaricomycetes</taxon>
        <taxon>Agaricomycetidae</taxon>
        <taxon>Agaricales</taxon>
        <taxon>Marasmiineae</taxon>
        <taxon>Marasmiaceae</taxon>
        <taxon>Marasmius</taxon>
    </lineage>
</organism>
<sequence length="363" mass="41064">MIGHLDLAIKMVRETTWPQMVMETTLTVKMAGLAGGITLRRGLTTAEATTTITPQTFNKGHLGDSSIEDNLRKHLNSILPDLIVGTGREAKADQLRLRRMNQDRDSPKRKWSNSLLKTSASTGKQSILSKTTEQLSLNSLSFSEPLVSDEEMEEIFGDLPASPMGEELGFHNTPPTLPLIYLMDSSSDEDDPYAEMPELQDVSDTESEGNTEDESDSSSDESDEYYTSHHYSSDSDSDKENTDPNTSKDKSFADSSYEEQFLCDYSEYVEEYWTHILPDKDIVNPSRPYDEKDLEKTRWDGNRQFCCADETKMVFGYPDSPVSDFFRYGKIREDWFSGTIGDPIADIAQFRLHKSAPYPRDEN</sequence>
<dbReference type="Proteomes" id="UP001465976">
    <property type="component" value="Unassembled WGS sequence"/>
</dbReference>
<feature type="compositionally biased region" description="Basic and acidic residues" evidence="1">
    <location>
        <begin position="97"/>
        <end position="108"/>
    </location>
</feature>
<accession>A0ABR3F3M7</accession>
<feature type="region of interest" description="Disordered" evidence="1">
    <location>
        <begin position="200"/>
        <end position="253"/>
    </location>
</feature>